<comment type="caution">
    <text evidence="1">The sequence shown here is derived from an EMBL/GenBank/DDBJ whole genome shotgun (WGS) entry which is preliminary data.</text>
</comment>
<evidence type="ECO:0000313" key="2">
    <source>
        <dbReference type="Proteomes" id="UP001144978"/>
    </source>
</evidence>
<accession>A0ACC1MDI4</accession>
<evidence type="ECO:0000313" key="1">
    <source>
        <dbReference type="EMBL" id="KAJ2957464.1"/>
    </source>
</evidence>
<gene>
    <name evidence="1" type="ORF">NUW54_g14595</name>
</gene>
<reference evidence="1" key="1">
    <citation type="submission" date="2022-08" db="EMBL/GenBank/DDBJ databases">
        <title>Genome Sequence of Pycnoporus sanguineus.</title>
        <authorList>
            <person name="Buettner E."/>
        </authorList>
    </citation>
    <scope>NUCLEOTIDE SEQUENCE</scope>
    <source>
        <strain evidence="1">CG-C14</strain>
    </source>
</reference>
<proteinExistence type="predicted"/>
<protein>
    <submittedName>
        <fullName evidence="1">Uncharacterized protein</fullName>
    </submittedName>
</protein>
<keyword evidence="2" id="KW-1185">Reference proteome</keyword>
<dbReference type="EMBL" id="JANSHE010007678">
    <property type="protein sequence ID" value="KAJ2957464.1"/>
    <property type="molecule type" value="Genomic_DNA"/>
</dbReference>
<name>A0ACC1MDI4_9APHY</name>
<organism evidence="1 2">
    <name type="scientific">Trametes sanguinea</name>
    <dbReference type="NCBI Taxonomy" id="158606"/>
    <lineage>
        <taxon>Eukaryota</taxon>
        <taxon>Fungi</taxon>
        <taxon>Dikarya</taxon>
        <taxon>Basidiomycota</taxon>
        <taxon>Agaricomycotina</taxon>
        <taxon>Agaricomycetes</taxon>
        <taxon>Polyporales</taxon>
        <taxon>Polyporaceae</taxon>
        <taxon>Trametes</taxon>
    </lineage>
</organism>
<sequence length="163" mass="18504">MTPRPACASLPSNVRVGRVRSAGMVLTSQNAPLFLMYTPARDRYPVLKLRKEEKPPRAPKSGFVVFLSENALKWKAELTESLGRTVKGPDFARKASELWKAMSDEEKKPYVAAALADKERYRKEMDEWFRKSDPRIIRACSIQGRRLAPKPADIKLPCPPFTE</sequence>
<dbReference type="Proteomes" id="UP001144978">
    <property type="component" value="Unassembled WGS sequence"/>
</dbReference>